<evidence type="ECO:0000256" key="18">
    <source>
        <dbReference type="PROSITE-ProRule" id="PRU00703"/>
    </source>
</evidence>
<evidence type="ECO:0000256" key="9">
    <source>
        <dbReference type="ARBA" id="ARBA00022833"/>
    </source>
</evidence>
<keyword evidence="21" id="KW-1185">Reference proteome</keyword>
<dbReference type="Proteomes" id="UP000005877">
    <property type="component" value="Chromosome"/>
</dbReference>
<keyword evidence="10 15" id="KW-1133">Transmembrane helix</keyword>
<dbReference type="HOGENOM" id="CLU_037123_1_1_2"/>
<dbReference type="InterPro" id="IPR046342">
    <property type="entry name" value="CBS_dom_sf"/>
</dbReference>
<protein>
    <recommendedName>
        <fullName evidence="15">Zinc metalloprotease</fullName>
    </recommendedName>
</protein>
<dbReference type="RefSeq" id="WP_014585608.1">
    <property type="nucleotide sequence ID" value="NC_017527.1"/>
</dbReference>
<feature type="binding site" evidence="17">
    <location>
        <position position="81"/>
    </location>
    <ligand>
        <name>Zn(2+)</name>
        <dbReference type="ChEBI" id="CHEBI:29105"/>
        <note>catalytic</note>
    </ligand>
</feature>
<dbReference type="PANTHER" id="PTHR39188">
    <property type="entry name" value="MEMBRANE-ASSOCIATED ZINC METALLOPROTEASE M50B"/>
    <property type="match status" value="1"/>
</dbReference>
<sequence length="376" mass="40964">MSAAFQIGRIAGIPIRLHITFLAIIPIVAYIFSTFTATTPLEVLGRVYDLSYGFAAVEPPEVRMAYSFAFAILLFLCVALHELGHSFVAMRYGIKIRSITLYIFGGVASMEDIPRDPSMEARMAVAGPGVSGILGAGTILLSLQAASLLGGGHPLTTLLWTLGVINIILMIFNLLPAFPMDGGRVLRAWFASRLPYVEATRRAATIGKFFAVIMGFLGLFGGGILLVVIAIFIYIAANDEEKATAIVVPLEGVKVRDIMSRDLRTVSPDTTVPEIMNLMFREKHRGYPVMEGGRLAGIVTISDVQKVPEERRGTTVVGDVMVRAIYVIEPNADAAEAMKKMMEQQIRRLPVMEDGELVGIVSRSDLLRAIEICTGW</sequence>
<evidence type="ECO:0000256" key="17">
    <source>
        <dbReference type="PIRSR" id="PIRSR006404-2"/>
    </source>
</evidence>
<keyword evidence="5 15" id="KW-0812">Transmembrane</keyword>
<feature type="binding site" evidence="17">
    <location>
        <position position="181"/>
    </location>
    <ligand>
        <name>Zn(2+)</name>
        <dbReference type="ChEBI" id="CHEBI:29105"/>
        <note>catalytic</note>
    </ligand>
</feature>
<evidence type="ECO:0000259" key="19">
    <source>
        <dbReference type="PROSITE" id="PS51371"/>
    </source>
</evidence>
<gene>
    <name evidence="20" type="ordered locus">Mhar_0026</name>
</gene>
<feature type="transmembrane region" description="Helical" evidence="15">
    <location>
        <begin position="158"/>
        <end position="178"/>
    </location>
</feature>
<proteinExistence type="inferred from homology"/>
<keyword evidence="14" id="KW-0486">Methionine biosynthesis</keyword>
<evidence type="ECO:0000313" key="21">
    <source>
        <dbReference type="Proteomes" id="UP000005877"/>
    </source>
</evidence>
<keyword evidence="13 15" id="KW-0472">Membrane</keyword>
<evidence type="ECO:0000256" key="4">
    <source>
        <dbReference type="ARBA" id="ARBA00022670"/>
    </source>
</evidence>
<evidence type="ECO:0000256" key="1">
    <source>
        <dbReference type="ARBA" id="ARBA00004651"/>
    </source>
</evidence>
<dbReference type="PIRSF" id="PIRSF006404">
    <property type="entry name" value="UCP006404_Pept_M50_CBS"/>
    <property type="match status" value="1"/>
</dbReference>
<dbReference type="InterPro" id="IPR000644">
    <property type="entry name" value="CBS_dom"/>
</dbReference>
<evidence type="ECO:0000256" key="8">
    <source>
        <dbReference type="ARBA" id="ARBA00022801"/>
    </source>
</evidence>
<feature type="domain" description="CBS" evidence="19">
    <location>
        <begin position="321"/>
        <end position="376"/>
    </location>
</feature>
<comment type="cofactor">
    <cofactor evidence="15 17">
        <name>Zn(2+)</name>
        <dbReference type="ChEBI" id="CHEBI:29105"/>
    </cofactor>
    <text evidence="15 17">Binds 1 zinc ion per subunit.</text>
</comment>
<keyword evidence="7" id="KW-0677">Repeat</keyword>
<evidence type="ECO:0000256" key="16">
    <source>
        <dbReference type="PIRSR" id="PIRSR006404-1"/>
    </source>
</evidence>
<dbReference type="GO" id="GO:0005886">
    <property type="term" value="C:plasma membrane"/>
    <property type="evidence" value="ECO:0007669"/>
    <property type="project" value="UniProtKB-SubCell"/>
</dbReference>
<keyword evidence="6 15" id="KW-0479">Metal-binding</keyword>
<dbReference type="GO" id="GO:0008237">
    <property type="term" value="F:metallopeptidase activity"/>
    <property type="evidence" value="ECO:0007669"/>
    <property type="project" value="UniProtKB-UniRule"/>
</dbReference>
<evidence type="ECO:0000256" key="11">
    <source>
        <dbReference type="ARBA" id="ARBA00023049"/>
    </source>
</evidence>
<dbReference type="AlphaFoldDB" id="G7WJX8"/>
<dbReference type="InterPro" id="IPR008915">
    <property type="entry name" value="Peptidase_M50"/>
</dbReference>
<evidence type="ECO:0000256" key="14">
    <source>
        <dbReference type="ARBA" id="ARBA00023167"/>
    </source>
</evidence>
<keyword evidence="9 15" id="KW-0862">Zinc</keyword>
<feature type="binding site" evidence="17">
    <location>
        <position position="85"/>
    </location>
    <ligand>
        <name>Zn(2+)</name>
        <dbReference type="ChEBI" id="CHEBI:29105"/>
        <note>catalytic</note>
    </ligand>
</feature>
<feature type="transmembrane region" description="Helical" evidence="15">
    <location>
        <begin position="21"/>
        <end position="44"/>
    </location>
</feature>
<reference evidence="20 21" key="1">
    <citation type="journal article" date="2012" name="PLoS ONE">
        <title>The genome characteristics and predicted function of methyl-group oxidation pathway in the obligate aceticlastic methanogens, Methanosaeta spp.</title>
        <authorList>
            <person name="Zhu J."/>
            <person name="Zheng H."/>
            <person name="Ai G."/>
            <person name="Zhang G."/>
            <person name="Liu D."/>
            <person name="Liu X."/>
            <person name="Dong X."/>
        </authorList>
    </citation>
    <scope>NUCLEOTIDE SEQUENCE [LARGE SCALE GENOMIC DNA]</scope>
    <source>
        <strain evidence="20 21">6Ac</strain>
    </source>
</reference>
<name>G7WJX8_METH6</name>
<dbReference type="CDD" id="cd04801">
    <property type="entry name" value="CBS_pair_peptidase_M50"/>
    <property type="match status" value="1"/>
</dbReference>
<dbReference type="OrthoDB" id="12044at2157"/>
<feature type="transmembrane region" description="Helical" evidence="15">
    <location>
        <begin position="64"/>
        <end position="88"/>
    </location>
</feature>
<dbReference type="PATRIC" id="fig|1110509.7.peg.27"/>
<keyword evidence="12 18" id="KW-0129">CBS domain</keyword>
<dbReference type="GO" id="GO:0006508">
    <property type="term" value="P:proteolysis"/>
    <property type="evidence" value="ECO:0007669"/>
    <property type="project" value="UniProtKB-KW"/>
</dbReference>
<dbReference type="GeneID" id="12509195"/>
<feature type="transmembrane region" description="Helical" evidence="15">
    <location>
        <begin position="209"/>
        <end position="237"/>
    </location>
</feature>
<feature type="transmembrane region" description="Helical" evidence="15">
    <location>
        <begin position="125"/>
        <end position="146"/>
    </location>
</feature>
<dbReference type="PROSITE" id="PS51371">
    <property type="entry name" value="CBS"/>
    <property type="match status" value="2"/>
</dbReference>
<comment type="similarity">
    <text evidence="2 15">Belongs to the peptidase M50B family.</text>
</comment>
<keyword evidence="3 15" id="KW-1003">Cell membrane</keyword>
<dbReference type="PANTHER" id="PTHR39188:SF3">
    <property type="entry name" value="STAGE IV SPORULATION PROTEIN FB"/>
    <property type="match status" value="1"/>
</dbReference>
<feature type="domain" description="CBS" evidence="19">
    <location>
        <begin position="259"/>
        <end position="316"/>
    </location>
</feature>
<dbReference type="Gene3D" id="3.10.580.10">
    <property type="entry name" value="CBS-domain"/>
    <property type="match status" value="2"/>
</dbReference>
<evidence type="ECO:0000256" key="10">
    <source>
        <dbReference type="ARBA" id="ARBA00022989"/>
    </source>
</evidence>
<evidence type="ECO:0000256" key="3">
    <source>
        <dbReference type="ARBA" id="ARBA00022475"/>
    </source>
</evidence>
<comment type="subcellular location">
    <subcellularLocation>
        <location evidence="1 15">Cell membrane</location>
        <topology evidence="1 15">Multi-pass membrane protein</topology>
    </subcellularLocation>
</comment>
<organism evidence="20 21">
    <name type="scientific">Methanothrix harundinacea (strain 6Ac)</name>
    <name type="common">Methanosaeta harundinacea</name>
    <dbReference type="NCBI Taxonomy" id="1110509"/>
    <lineage>
        <taxon>Archaea</taxon>
        <taxon>Methanobacteriati</taxon>
        <taxon>Methanobacteriota</taxon>
        <taxon>Stenosarchaea group</taxon>
        <taxon>Methanomicrobia</taxon>
        <taxon>Methanotrichales</taxon>
        <taxon>Methanotrichaceae</taxon>
        <taxon>Methanothrix</taxon>
    </lineage>
</organism>
<evidence type="ECO:0000256" key="7">
    <source>
        <dbReference type="ARBA" id="ARBA00022737"/>
    </source>
</evidence>
<evidence type="ECO:0000256" key="5">
    <source>
        <dbReference type="ARBA" id="ARBA00022692"/>
    </source>
</evidence>
<dbReference type="GO" id="GO:0009086">
    <property type="term" value="P:methionine biosynthetic process"/>
    <property type="evidence" value="ECO:0007669"/>
    <property type="project" value="UniProtKB-KW"/>
</dbReference>
<keyword evidence="8 15" id="KW-0378">Hydrolase</keyword>
<dbReference type="SUPFAM" id="SSF54631">
    <property type="entry name" value="CBS-domain pair"/>
    <property type="match status" value="1"/>
</dbReference>
<dbReference type="GO" id="GO:0046872">
    <property type="term" value="F:metal ion binding"/>
    <property type="evidence" value="ECO:0007669"/>
    <property type="project" value="UniProtKB-UniRule"/>
</dbReference>
<evidence type="ECO:0000256" key="15">
    <source>
        <dbReference type="PIRNR" id="PIRNR006404"/>
    </source>
</evidence>
<dbReference type="KEGG" id="mhi:Mhar_0026"/>
<keyword evidence="14" id="KW-0028">Amino-acid biosynthesis</keyword>
<dbReference type="Pfam" id="PF02163">
    <property type="entry name" value="Peptidase_M50"/>
    <property type="match status" value="2"/>
</dbReference>
<dbReference type="STRING" id="1110509.Mhar_0026"/>
<evidence type="ECO:0000313" key="20">
    <source>
        <dbReference type="EMBL" id="AET63419.1"/>
    </source>
</evidence>
<dbReference type="CDD" id="cd06164">
    <property type="entry name" value="S2P-M50_SpoIVFB_CBS"/>
    <property type="match status" value="1"/>
</dbReference>
<evidence type="ECO:0000256" key="12">
    <source>
        <dbReference type="ARBA" id="ARBA00023122"/>
    </source>
</evidence>
<keyword evidence="4 15" id="KW-0645">Protease</keyword>
<dbReference type="EMBL" id="CP003117">
    <property type="protein sequence ID" value="AET63419.1"/>
    <property type="molecule type" value="Genomic_DNA"/>
</dbReference>
<dbReference type="Pfam" id="PF00571">
    <property type="entry name" value="CBS"/>
    <property type="match status" value="2"/>
</dbReference>
<keyword evidence="11 15" id="KW-0482">Metalloprotease</keyword>
<evidence type="ECO:0000256" key="2">
    <source>
        <dbReference type="ARBA" id="ARBA00007931"/>
    </source>
</evidence>
<accession>G7WJX8</accession>
<feature type="active site" evidence="16">
    <location>
        <position position="82"/>
    </location>
</feature>
<evidence type="ECO:0000256" key="13">
    <source>
        <dbReference type="ARBA" id="ARBA00023136"/>
    </source>
</evidence>
<evidence type="ECO:0000256" key="6">
    <source>
        <dbReference type="ARBA" id="ARBA00022723"/>
    </source>
</evidence>
<dbReference type="SMART" id="SM00116">
    <property type="entry name" value="CBS"/>
    <property type="match status" value="2"/>
</dbReference>
<dbReference type="InterPro" id="IPR016483">
    <property type="entry name" value="UCP006404_Pept_M50_CBS"/>
</dbReference>